<keyword evidence="2 6" id="KW-0812">Transmembrane</keyword>
<evidence type="ECO:0000256" key="2">
    <source>
        <dbReference type="ARBA" id="ARBA00022692"/>
    </source>
</evidence>
<protein>
    <submittedName>
        <fullName evidence="7">Zinc transporter ZIP1</fullName>
    </submittedName>
</protein>
<name>A0A6F9DSW8_9ASCI</name>
<feature type="transmembrane region" description="Helical" evidence="6">
    <location>
        <begin position="263"/>
        <end position="284"/>
    </location>
</feature>
<feature type="compositionally biased region" description="Polar residues" evidence="5">
    <location>
        <begin position="211"/>
        <end position="221"/>
    </location>
</feature>
<feature type="transmembrane region" description="Helical" evidence="6">
    <location>
        <begin position="296"/>
        <end position="317"/>
    </location>
</feature>
<sequence length="384" mass="41948">MDVTTTKILIIFGLLILTLIAALLPFFFVQYFSIKRRRQRRSIDGFWSKFFWCCNTGTGSENGDSPVPDDTSKMTKSTSSSFKKRKSRSKRLMSALNCFSGGIFLGTSFIGLLPEIRHGFETFEIKWPQLGGPKAMLANGTKVVEESEAALMPIAEIVITCGLFLILIVEQTAHGVNHWYHKNKSKKQKRGDKKTLQVEAGEITAMEMTQPDGNSQTNNSDTEGEVKQAHEHASIRSLMLVATLSLHSLLEGIAMGLQKDLGSVMAIFIAVLFHKSLMAFSMGTNLVQTKQAIKKVLAAALIFSLMSPVGISTGLIIKVAGGDGYVTTLINVVLQAIATGTFLYITFFEVLVAEFEGHGQRITKVVSLLLGYGAVLGSIFAQHG</sequence>
<comment type="subcellular location">
    <subcellularLocation>
        <location evidence="1">Membrane</location>
        <topology evidence="1">Multi-pass membrane protein</topology>
    </subcellularLocation>
</comment>
<feature type="transmembrane region" description="Helical" evidence="6">
    <location>
        <begin position="365"/>
        <end position="383"/>
    </location>
</feature>
<dbReference type="Pfam" id="PF02535">
    <property type="entry name" value="Zip"/>
    <property type="match status" value="1"/>
</dbReference>
<dbReference type="PANTHER" id="PTHR11040">
    <property type="entry name" value="ZINC/IRON TRANSPORTER"/>
    <property type="match status" value="1"/>
</dbReference>
<accession>A0A6F9DSW8</accession>
<evidence type="ECO:0000256" key="1">
    <source>
        <dbReference type="ARBA" id="ARBA00004141"/>
    </source>
</evidence>
<evidence type="ECO:0000256" key="4">
    <source>
        <dbReference type="ARBA" id="ARBA00023136"/>
    </source>
</evidence>
<evidence type="ECO:0000256" key="6">
    <source>
        <dbReference type="SAM" id="Phobius"/>
    </source>
</evidence>
<dbReference type="GO" id="GO:0005385">
    <property type="term" value="F:zinc ion transmembrane transporter activity"/>
    <property type="evidence" value="ECO:0007669"/>
    <property type="project" value="TreeGrafter"/>
</dbReference>
<evidence type="ECO:0000313" key="7">
    <source>
        <dbReference type="EMBL" id="CAB3266271.1"/>
    </source>
</evidence>
<gene>
    <name evidence="7" type="primary">Slc39a13-003</name>
</gene>
<feature type="transmembrane region" description="Helical" evidence="6">
    <location>
        <begin position="150"/>
        <end position="169"/>
    </location>
</feature>
<dbReference type="EMBL" id="LR790409">
    <property type="protein sequence ID" value="CAB3266271.1"/>
    <property type="molecule type" value="mRNA"/>
</dbReference>
<keyword evidence="4 6" id="KW-0472">Membrane</keyword>
<feature type="region of interest" description="Disordered" evidence="5">
    <location>
        <begin position="208"/>
        <end position="227"/>
    </location>
</feature>
<feature type="transmembrane region" description="Helical" evidence="6">
    <location>
        <begin position="237"/>
        <end position="257"/>
    </location>
</feature>
<keyword evidence="3 6" id="KW-1133">Transmembrane helix</keyword>
<feature type="transmembrane region" description="Helical" evidence="6">
    <location>
        <begin position="6"/>
        <end position="32"/>
    </location>
</feature>
<feature type="transmembrane region" description="Helical" evidence="6">
    <location>
        <begin position="92"/>
        <end position="113"/>
    </location>
</feature>
<reference evidence="7" key="1">
    <citation type="submission" date="2020-04" db="EMBL/GenBank/DDBJ databases">
        <authorList>
            <person name="Neveu A P."/>
        </authorList>
    </citation>
    <scope>NUCLEOTIDE SEQUENCE</scope>
    <source>
        <tissue evidence="7">Whole embryo</tissue>
    </source>
</reference>
<evidence type="ECO:0000256" key="5">
    <source>
        <dbReference type="SAM" id="MobiDB-lite"/>
    </source>
</evidence>
<dbReference type="InterPro" id="IPR003689">
    <property type="entry name" value="ZIP"/>
</dbReference>
<proteinExistence type="evidence at transcript level"/>
<dbReference type="PANTHER" id="PTHR11040:SF140">
    <property type="entry name" value="ZRT (ZRT), IRT- (IRT-) LIKE PROTEIN TRANSPORTER"/>
    <property type="match status" value="1"/>
</dbReference>
<organism evidence="7">
    <name type="scientific">Phallusia mammillata</name>
    <dbReference type="NCBI Taxonomy" id="59560"/>
    <lineage>
        <taxon>Eukaryota</taxon>
        <taxon>Metazoa</taxon>
        <taxon>Chordata</taxon>
        <taxon>Tunicata</taxon>
        <taxon>Ascidiacea</taxon>
        <taxon>Phlebobranchia</taxon>
        <taxon>Ascidiidae</taxon>
        <taxon>Phallusia</taxon>
    </lineage>
</organism>
<dbReference type="AlphaFoldDB" id="A0A6F9DSW8"/>
<feature type="transmembrane region" description="Helical" evidence="6">
    <location>
        <begin position="329"/>
        <end position="353"/>
    </location>
</feature>
<dbReference type="GO" id="GO:0005886">
    <property type="term" value="C:plasma membrane"/>
    <property type="evidence" value="ECO:0007669"/>
    <property type="project" value="TreeGrafter"/>
</dbReference>
<feature type="region of interest" description="Disordered" evidence="5">
    <location>
        <begin position="61"/>
        <end position="86"/>
    </location>
</feature>
<evidence type="ECO:0000256" key="3">
    <source>
        <dbReference type="ARBA" id="ARBA00022989"/>
    </source>
</evidence>